<sequence length="222" mass="25337">MKFSHSLLFSTVPEWQSYYVSYDSLKATIYKIEKDQASSHQSSLRLSSQPSSHPSQREPAQSDSSNNELQDHENNESTGLLQNHDGSPEQATSIIELQPNPLNLTPSDRIFLELLSQELAKVEEFYQSKQQELFDELNGLINEIETIEKQGMQLIQDSFNQSARSTDEAIDDEDDDEDDEEEEDNGRGEEGTSNQPRPAEGTPSLLIHNVDYLYLLLSYYYH</sequence>
<keyword evidence="4" id="KW-1133">Transmembrane helix</keyword>
<comment type="caution">
    <text evidence="9">The sequence shown here is derived from an EMBL/GenBank/DDBJ whole genome shotgun (WGS) entry which is preliminary data.</text>
</comment>
<feature type="compositionally biased region" description="Low complexity" evidence="7">
    <location>
        <begin position="39"/>
        <end position="54"/>
    </location>
</feature>
<dbReference type="InterPro" id="IPR004331">
    <property type="entry name" value="SPX_dom"/>
</dbReference>
<feature type="compositionally biased region" description="Polar residues" evidence="7">
    <location>
        <begin position="76"/>
        <end position="89"/>
    </location>
</feature>
<feature type="compositionally biased region" description="Polar residues" evidence="7">
    <location>
        <begin position="58"/>
        <end position="68"/>
    </location>
</feature>
<dbReference type="PANTHER" id="PTHR46140:SF1">
    <property type="entry name" value="VACUOLAR TRANSPORTER CHAPERONE COMPLEX SUBUNIT 4-RELATED"/>
    <property type="match status" value="1"/>
</dbReference>
<keyword evidence="5" id="KW-0472">Membrane</keyword>
<evidence type="ECO:0000313" key="9">
    <source>
        <dbReference type="EMBL" id="KAA1133769.1"/>
    </source>
</evidence>
<evidence type="ECO:0000259" key="8">
    <source>
        <dbReference type="PROSITE" id="PS51382"/>
    </source>
</evidence>
<evidence type="ECO:0000256" key="3">
    <source>
        <dbReference type="ARBA" id="ARBA00022692"/>
    </source>
</evidence>
<evidence type="ECO:0000256" key="5">
    <source>
        <dbReference type="ARBA" id="ARBA00023136"/>
    </source>
</evidence>
<keyword evidence="6" id="KW-0175">Coiled coil</keyword>
<evidence type="ECO:0000256" key="1">
    <source>
        <dbReference type="ARBA" id="ARBA00004128"/>
    </source>
</evidence>
<organism evidence="9 10">
    <name type="scientific">Puccinia graminis f. sp. tritici</name>
    <dbReference type="NCBI Taxonomy" id="56615"/>
    <lineage>
        <taxon>Eukaryota</taxon>
        <taxon>Fungi</taxon>
        <taxon>Dikarya</taxon>
        <taxon>Basidiomycota</taxon>
        <taxon>Pucciniomycotina</taxon>
        <taxon>Pucciniomycetes</taxon>
        <taxon>Pucciniales</taxon>
        <taxon>Pucciniaceae</taxon>
        <taxon>Puccinia</taxon>
    </lineage>
</organism>
<dbReference type="EMBL" id="VDEP01000070">
    <property type="protein sequence ID" value="KAA1133769.1"/>
    <property type="molecule type" value="Genomic_DNA"/>
</dbReference>
<evidence type="ECO:0000256" key="2">
    <source>
        <dbReference type="ARBA" id="ARBA00022554"/>
    </source>
</evidence>
<dbReference type="GO" id="GO:0005774">
    <property type="term" value="C:vacuolar membrane"/>
    <property type="evidence" value="ECO:0007669"/>
    <property type="project" value="UniProtKB-SubCell"/>
</dbReference>
<dbReference type="Pfam" id="PF03105">
    <property type="entry name" value="SPX"/>
    <property type="match status" value="1"/>
</dbReference>
<keyword evidence="3" id="KW-0812">Transmembrane</keyword>
<accession>A0A5B0S8F7</accession>
<feature type="domain" description="SPX" evidence="8">
    <location>
        <begin position="1"/>
        <end position="222"/>
    </location>
</feature>
<keyword evidence="2" id="KW-0926">Vacuole</keyword>
<feature type="coiled-coil region" evidence="6">
    <location>
        <begin position="112"/>
        <end position="150"/>
    </location>
</feature>
<comment type="subcellular location">
    <subcellularLocation>
        <location evidence="1">Vacuole membrane</location>
        <topology evidence="1">Multi-pass membrane protein</topology>
    </subcellularLocation>
</comment>
<proteinExistence type="predicted"/>
<dbReference type="AlphaFoldDB" id="A0A5B0S8F7"/>
<dbReference type="Proteomes" id="UP000325313">
    <property type="component" value="Unassembled WGS sequence"/>
</dbReference>
<evidence type="ECO:0000256" key="6">
    <source>
        <dbReference type="SAM" id="Coils"/>
    </source>
</evidence>
<dbReference type="PANTHER" id="PTHR46140">
    <property type="entry name" value="VACUOLAR TRANSPORTER CHAPERONE 1-RELATED"/>
    <property type="match status" value="1"/>
</dbReference>
<protein>
    <submittedName>
        <fullName evidence="9">Low-affinity phosphate transporter</fullName>
    </submittedName>
</protein>
<feature type="region of interest" description="Disordered" evidence="7">
    <location>
        <begin position="160"/>
        <end position="203"/>
    </location>
</feature>
<feature type="compositionally biased region" description="Acidic residues" evidence="7">
    <location>
        <begin position="168"/>
        <end position="184"/>
    </location>
</feature>
<name>A0A5B0S8F7_PUCGR</name>
<evidence type="ECO:0000256" key="4">
    <source>
        <dbReference type="ARBA" id="ARBA00022989"/>
    </source>
</evidence>
<dbReference type="PROSITE" id="PS51382">
    <property type="entry name" value="SPX"/>
    <property type="match status" value="1"/>
</dbReference>
<evidence type="ECO:0000256" key="7">
    <source>
        <dbReference type="SAM" id="MobiDB-lite"/>
    </source>
</evidence>
<dbReference type="InterPro" id="IPR051572">
    <property type="entry name" value="VTC_Complex_Subunit"/>
</dbReference>
<feature type="region of interest" description="Disordered" evidence="7">
    <location>
        <begin position="39"/>
        <end position="89"/>
    </location>
</feature>
<dbReference type="GO" id="GO:0006799">
    <property type="term" value="P:polyphosphate biosynthetic process"/>
    <property type="evidence" value="ECO:0007669"/>
    <property type="project" value="UniProtKB-ARBA"/>
</dbReference>
<reference evidence="9 10" key="1">
    <citation type="submission" date="2019-05" db="EMBL/GenBank/DDBJ databases">
        <title>Emergence of the Ug99 lineage of the wheat stem rust pathogen through somatic hybridization.</title>
        <authorList>
            <person name="Li F."/>
            <person name="Upadhyaya N.M."/>
            <person name="Sperschneider J."/>
            <person name="Matny O."/>
            <person name="Nguyen-Phuc H."/>
            <person name="Mago R."/>
            <person name="Raley C."/>
            <person name="Miller M.E."/>
            <person name="Silverstein K.A.T."/>
            <person name="Henningsen E."/>
            <person name="Hirsch C.D."/>
            <person name="Visser B."/>
            <person name="Pretorius Z.A."/>
            <person name="Steffenson B.J."/>
            <person name="Schwessinger B."/>
            <person name="Dodds P.N."/>
            <person name="Figueroa M."/>
        </authorList>
    </citation>
    <scope>NUCLEOTIDE SEQUENCE [LARGE SCALE GENOMIC DNA]</scope>
    <source>
        <strain evidence="9 10">Ug99</strain>
    </source>
</reference>
<gene>
    <name evidence="9" type="primary">PHO91_1</name>
    <name evidence="9" type="ORF">PGTUg99_014986</name>
</gene>
<evidence type="ECO:0000313" key="10">
    <source>
        <dbReference type="Proteomes" id="UP000325313"/>
    </source>
</evidence>